<accession>A0ABU6XUP4</accession>
<feature type="compositionally biased region" description="Basic and acidic residues" evidence="1">
    <location>
        <begin position="25"/>
        <end position="43"/>
    </location>
</feature>
<evidence type="ECO:0000313" key="2">
    <source>
        <dbReference type="EMBL" id="MED6201454.1"/>
    </source>
</evidence>
<comment type="caution">
    <text evidence="2">The sequence shown here is derived from an EMBL/GenBank/DDBJ whole genome shotgun (WGS) entry which is preliminary data.</text>
</comment>
<feature type="region of interest" description="Disordered" evidence="1">
    <location>
        <begin position="1"/>
        <end position="61"/>
    </location>
</feature>
<gene>
    <name evidence="2" type="ORF">PIB30_095189</name>
</gene>
<proteinExistence type="predicted"/>
<evidence type="ECO:0000256" key="1">
    <source>
        <dbReference type="SAM" id="MobiDB-lite"/>
    </source>
</evidence>
<evidence type="ECO:0000313" key="3">
    <source>
        <dbReference type="Proteomes" id="UP001341840"/>
    </source>
</evidence>
<dbReference type="EMBL" id="JASCZI010213606">
    <property type="protein sequence ID" value="MED6201454.1"/>
    <property type="molecule type" value="Genomic_DNA"/>
</dbReference>
<protein>
    <submittedName>
        <fullName evidence="2">Uncharacterized protein</fullName>
    </submittedName>
</protein>
<dbReference type="Proteomes" id="UP001341840">
    <property type="component" value="Unassembled WGS sequence"/>
</dbReference>
<reference evidence="2 3" key="1">
    <citation type="journal article" date="2023" name="Plants (Basel)">
        <title>Bridging the Gap: Combining Genomics and Transcriptomics Approaches to Understand Stylosanthes scabra, an Orphan Legume from the Brazilian Caatinga.</title>
        <authorList>
            <person name="Ferreira-Neto J.R.C."/>
            <person name="da Silva M.D."/>
            <person name="Binneck E."/>
            <person name="de Melo N.F."/>
            <person name="da Silva R.H."/>
            <person name="de Melo A.L.T.M."/>
            <person name="Pandolfi V."/>
            <person name="Bustamante F.O."/>
            <person name="Brasileiro-Vidal A.C."/>
            <person name="Benko-Iseppon A.M."/>
        </authorList>
    </citation>
    <scope>NUCLEOTIDE SEQUENCE [LARGE SCALE GENOMIC DNA]</scope>
    <source>
        <tissue evidence="2">Leaves</tissue>
    </source>
</reference>
<keyword evidence="3" id="KW-1185">Reference proteome</keyword>
<sequence>KGEDEREMTTAPVKGRVVTAVAGDTEERDRLREREIAKRERVGHGLKGGSRRRFSPSPKLP</sequence>
<name>A0ABU6XUP4_9FABA</name>
<feature type="non-terminal residue" evidence="2">
    <location>
        <position position="1"/>
    </location>
</feature>
<organism evidence="2 3">
    <name type="scientific">Stylosanthes scabra</name>
    <dbReference type="NCBI Taxonomy" id="79078"/>
    <lineage>
        <taxon>Eukaryota</taxon>
        <taxon>Viridiplantae</taxon>
        <taxon>Streptophyta</taxon>
        <taxon>Embryophyta</taxon>
        <taxon>Tracheophyta</taxon>
        <taxon>Spermatophyta</taxon>
        <taxon>Magnoliopsida</taxon>
        <taxon>eudicotyledons</taxon>
        <taxon>Gunneridae</taxon>
        <taxon>Pentapetalae</taxon>
        <taxon>rosids</taxon>
        <taxon>fabids</taxon>
        <taxon>Fabales</taxon>
        <taxon>Fabaceae</taxon>
        <taxon>Papilionoideae</taxon>
        <taxon>50 kb inversion clade</taxon>
        <taxon>dalbergioids sensu lato</taxon>
        <taxon>Dalbergieae</taxon>
        <taxon>Pterocarpus clade</taxon>
        <taxon>Stylosanthes</taxon>
    </lineage>
</organism>